<organism evidence="10">
    <name type="scientific">Naegleria gruberi</name>
    <name type="common">Amoeba</name>
    <dbReference type="NCBI Taxonomy" id="5762"/>
    <lineage>
        <taxon>Eukaryota</taxon>
        <taxon>Discoba</taxon>
        <taxon>Heterolobosea</taxon>
        <taxon>Tetramitia</taxon>
        <taxon>Eutetramitia</taxon>
        <taxon>Vahlkampfiidae</taxon>
        <taxon>Naegleria</taxon>
    </lineage>
</organism>
<feature type="compositionally biased region" description="Low complexity" evidence="7">
    <location>
        <begin position="152"/>
        <end position="161"/>
    </location>
</feature>
<feature type="repeat" description="RCC1" evidence="6">
    <location>
        <begin position="442"/>
        <end position="496"/>
    </location>
</feature>
<dbReference type="GO" id="GO:0005737">
    <property type="term" value="C:cytoplasm"/>
    <property type="evidence" value="ECO:0007669"/>
    <property type="project" value="TreeGrafter"/>
</dbReference>
<comment type="similarity">
    <text evidence="5">Belongs to the protein kinase superfamily. Ser/Thr protein kinase family. GCN2 subfamily.</text>
</comment>
<feature type="region of interest" description="Disordered" evidence="7">
    <location>
        <begin position="136"/>
        <end position="166"/>
    </location>
</feature>
<reference evidence="9 10" key="1">
    <citation type="journal article" date="2010" name="Cell">
        <title>The genome of Naegleria gruberi illuminates early eukaryotic versatility.</title>
        <authorList>
            <person name="Fritz-Laylin L.K."/>
            <person name="Prochnik S.E."/>
            <person name="Ginger M.L."/>
            <person name="Dacks J.B."/>
            <person name="Carpenter M.L."/>
            <person name="Field M.C."/>
            <person name="Kuo A."/>
            <person name="Paredez A."/>
            <person name="Chapman J."/>
            <person name="Pham J."/>
            <person name="Shu S."/>
            <person name="Neupane R."/>
            <person name="Cipriano M."/>
            <person name="Mancuso J."/>
            <person name="Tu H."/>
            <person name="Salamov A."/>
            <person name="Lindquist E."/>
            <person name="Shapiro H."/>
            <person name="Lucas S."/>
            <person name="Grigoriev I.V."/>
            <person name="Cande W.Z."/>
            <person name="Fulton C."/>
            <person name="Rokhsar D.S."/>
            <person name="Dawson S.C."/>
        </authorList>
    </citation>
    <scope>NUCLEOTIDE SEQUENCE [LARGE SCALE GENOMIC DNA]</scope>
    <source>
        <strain evidence="9 10">NEG-M</strain>
    </source>
</reference>
<dbReference type="CDD" id="cd00180">
    <property type="entry name" value="PKc"/>
    <property type="match status" value="1"/>
</dbReference>
<dbReference type="SUPFAM" id="SSF56112">
    <property type="entry name" value="Protein kinase-like (PK-like)"/>
    <property type="match status" value="1"/>
</dbReference>
<accession>D2VBA8</accession>
<dbReference type="PROSITE" id="PS50011">
    <property type="entry name" value="PROTEIN_KINASE_DOM"/>
    <property type="match status" value="1"/>
</dbReference>
<evidence type="ECO:0000256" key="2">
    <source>
        <dbReference type="ARBA" id="ARBA00022741"/>
    </source>
</evidence>
<dbReference type="Proteomes" id="UP000006671">
    <property type="component" value="Unassembled WGS sequence"/>
</dbReference>
<evidence type="ECO:0000256" key="7">
    <source>
        <dbReference type="SAM" id="MobiDB-lite"/>
    </source>
</evidence>
<evidence type="ECO:0000259" key="8">
    <source>
        <dbReference type="PROSITE" id="PS50011"/>
    </source>
</evidence>
<feature type="repeat" description="RCC1" evidence="6">
    <location>
        <begin position="569"/>
        <end position="623"/>
    </location>
</feature>
<keyword evidence="2" id="KW-0547">Nucleotide-binding</keyword>
<dbReference type="SUPFAM" id="SSF50985">
    <property type="entry name" value="RCC1/BLIP-II"/>
    <property type="match status" value="1"/>
</dbReference>
<dbReference type="eggNOG" id="KOG0941">
    <property type="taxonomic scope" value="Eukaryota"/>
</dbReference>
<feature type="domain" description="Protein kinase" evidence="8">
    <location>
        <begin position="1112"/>
        <end position="1394"/>
    </location>
</feature>
<dbReference type="PROSITE" id="PS00108">
    <property type="entry name" value="PROTEIN_KINASE_ST"/>
    <property type="match status" value="1"/>
</dbReference>
<dbReference type="PANTHER" id="PTHR11042">
    <property type="entry name" value="EUKARYOTIC TRANSLATION INITIATION FACTOR 2-ALPHA KINASE EIF2-ALPHA KINASE -RELATED"/>
    <property type="match status" value="1"/>
</dbReference>
<dbReference type="GO" id="GO:0004694">
    <property type="term" value="F:eukaryotic translation initiation factor 2alpha kinase activity"/>
    <property type="evidence" value="ECO:0007669"/>
    <property type="project" value="TreeGrafter"/>
</dbReference>
<keyword evidence="3" id="KW-0418">Kinase</keyword>
<protein>
    <submittedName>
        <fullName evidence="9">Predicted protein</fullName>
    </submittedName>
</protein>
<dbReference type="SMART" id="SM00220">
    <property type="entry name" value="S_TKc"/>
    <property type="match status" value="1"/>
</dbReference>
<dbReference type="InterPro" id="IPR050339">
    <property type="entry name" value="CC_SR_Kinase"/>
</dbReference>
<evidence type="ECO:0000256" key="1">
    <source>
        <dbReference type="ARBA" id="ARBA00022679"/>
    </source>
</evidence>
<dbReference type="InterPro" id="IPR000719">
    <property type="entry name" value="Prot_kinase_dom"/>
</dbReference>
<dbReference type="Gene3D" id="2.130.10.30">
    <property type="entry name" value="Regulator of chromosome condensation 1/beta-lactamase-inhibitor protein II"/>
    <property type="match status" value="2"/>
</dbReference>
<dbReference type="GeneID" id="8850486"/>
<evidence type="ECO:0000256" key="6">
    <source>
        <dbReference type="PROSITE-ProRule" id="PRU00235"/>
    </source>
</evidence>
<dbReference type="EMBL" id="GG738861">
    <property type="protein sequence ID" value="EFC45876.1"/>
    <property type="molecule type" value="Genomic_DNA"/>
</dbReference>
<evidence type="ECO:0000313" key="9">
    <source>
        <dbReference type="EMBL" id="EFC45876.1"/>
    </source>
</evidence>
<dbReference type="RefSeq" id="XP_002678620.1">
    <property type="nucleotide sequence ID" value="XM_002678574.1"/>
</dbReference>
<keyword evidence="4" id="KW-0067">ATP-binding</keyword>
<dbReference type="InterPro" id="IPR000408">
    <property type="entry name" value="Reg_chr_condens"/>
</dbReference>
<keyword evidence="10" id="KW-1185">Reference proteome</keyword>
<dbReference type="VEuPathDB" id="AmoebaDB:NAEGRDRAFT_66150"/>
<proteinExistence type="inferred from homology"/>
<dbReference type="Pfam" id="PF13540">
    <property type="entry name" value="RCC1_2"/>
    <property type="match status" value="1"/>
</dbReference>
<dbReference type="InterPro" id="IPR009091">
    <property type="entry name" value="RCC1/BLIP-II"/>
</dbReference>
<dbReference type="KEGG" id="ngr:NAEGRDRAFT_66150"/>
<dbReference type="PROSITE" id="PS50012">
    <property type="entry name" value="RCC1_3"/>
    <property type="match status" value="2"/>
</dbReference>
<dbReference type="GO" id="GO:0005524">
    <property type="term" value="F:ATP binding"/>
    <property type="evidence" value="ECO:0007669"/>
    <property type="project" value="UniProtKB-KW"/>
</dbReference>
<dbReference type="GO" id="GO:0005634">
    <property type="term" value="C:nucleus"/>
    <property type="evidence" value="ECO:0007669"/>
    <property type="project" value="TreeGrafter"/>
</dbReference>
<dbReference type="OrthoDB" id="4062651at2759"/>
<sequence>MLSTNNCNTTTATTATSTSDELSTSSASDIVNHHNISMNFANYSMNNDGGKFKSTTITNNSSNISTFGGMNYSQAQQQAGQFHYHMDATLRTNSSIGPKSTSSMTPFFQHPHSSTRSRLADFPSLFELVPSQKLPDMSEKKIGKSSKKKGNESTQSSSSTGSEGGIHFSGPGVDYPLLLCKGFNQNQECFFLGNGSNAVFDDRATNSSISSNTFTGSNSSSRRNSVKSLASTNSSASSTFIPQYQQEYLVKNYARLKLKKDNTSKHQEDNQIEYLDPESNVNNKKDFKFNLEDCRIIATAQSCTVMVLNDNEVWACGINERGMLGVGHTDEFIFEGTPIEFIGNGKTKSAISAADKQQTSLKSLGFMTSEATLTGFDEGPKSYAHSVSDIAQSTFCSMLSAQEETKHLPPTIPTKIPFNFDNEHITKVSIGYRHIMFLTREGRVYGCGSNSHGELALGLYNKNHGIGTPQFIFTLENDKIIDVHCGYDWTLFLTSEGRVLVCGKNRSNRENLSDIYSKAIADSLNLNIIEECISQPTELPGIFEILDGNDSIAQLKASSSSFYMLSRKGVILVYGKNDRGQLGLGHKEDVKGVPVELTFFEKEKNRVTSLHPTQDNICFLTTNDKVYISGACVNSDIPVLINTDSHLIVDVLTADSEGGWYKSDCVYLVSDFQDVYLFGRRHSKPEKVASSVSLVSSCSNRSILVHNLLRVHCKDKSVVVCRDITRFFEGYKHTQTITVDETYIPFSFILRYLYFKIKDMEPNFSFICNSIKYKRNIRNIGEELKVTILGEIIDRIEQTENYYLGVKDELSRFYNYLNFTDNRMTEKTSLKMEKKKECRKMVEFYIHCLGNGEDMHWNFGFFRENESHLFSMQFISVLDEYKLTLFAKSLYHYMYRHQLPTAPQTMPSLRLHQLPNCIHVIERKIELMSVPDNYDQLIGIYTSWFGINNKYSLARKFKTMFLKSDPMVVDMFLVVVLLSTLDVLFFKRYKKNPTMFTFNPSVVYDTNERQMIGSVMDILRNEIISVLFKAKLTRMDMKSGATRKQKELELKLLIKSEYRRLGDMLIESLSKVSLHHNLLPEIIIEYLAKECFQEQTIWILNDGQKERNIGKYTICGRVGQGGQGTVYEAIDRDTAKKFAIKTLHLVYFENDVNNFLTEVKCVQELGEHNNLVPYIDYGYDQANVGFQCYIVMPLYKENLRDRIDKLREQGNLFVPNAFNIALEIAYGIRHMHSKCFVYRDLKADNILLDIEKNGKEIAKIGDFGLMRNWNYDKSVSARGSPITIAPEMAFIVKKTASFDTSVDIFSFGCVLFELLTLDIEIKLDVSIEEEEGSKKYLFHQAVSSNETLTHFAIAQTLQKLGYPNLIQRLIISMIQLTPSKRPKLDFVCELLQVFQTHATEIPLKTTNFDNPITTNDVEMFGNFVFGKDIDWNKVNQQLMPVPNNNKCVYVVIDNDTKDNFILNYPSSSTLDQFKEIVKFKTGHEVHKVFVLKHGTFKFPISNENEFAHVRNEDLLHILLFSDEKNK</sequence>
<dbReference type="Gene3D" id="1.10.510.10">
    <property type="entry name" value="Transferase(Phosphotransferase) domain 1"/>
    <property type="match status" value="1"/>
</dbReference>
<keyword evidence="1" id="KW-0808">Transferase</keyword>
<dbReference type="Pfam" id="PF00069">
    <property type="entry name" value="Pkinase"/>
    <property type="match status" value="1"/>
</dbReference>
<dbReference type="InterPro" id="IPR008271">
    <property type="entry name" value="Ser/Thr_kinase_AS"/>
</dbReference>
<evidence type="ECO:0000256" key="3">
    <source>
        <dbReference type="ARBA" id="ARBA00022777"/>
    </source>
</evidence>
<evidence type="ECO:0000256" key="4">
    <source>
        <dbReference type="ARBA" id="ARBA00022840"/>
    </source>
</evidence>
<name>D2VBA8_NAEGR</name>
<evidence type="ECO:0000313" key="10">
    <source>
        <dbReference type="Proteomes" id="UP000006671"/>
    </source>
</evidence>
<gene>
    <name evidence="9" type="ORF">NAEGRDRAFT_66150</name>
</gene>
<dbReference type="InterPro" id="IPR011009">
    <property type="entry name" value="Kinase-like_dom_sf"/>
</dbReference>
<feature type="region of interest" description="Disordered" evidence="7">
    <location>
        <begin position="1"/>
        <end position="26"/>
    </location>
</feature>
<dbReference type="PANTHER" id="PTHR11042:SF163">
    <property type="entry name" value="INTERFERON-INDUCED, DOUBLE-STRANDED RNA-ACTIVATED PROTEIN KINASE"/>
    <property type="match status" value="1"/>
</dbReference>
<dbReference type="InParanoid" id="D2VBA8"/>
<evidence type="ECO:0000256" key="5">
    <source>
        <dbReference type="ARBA" id="ARBA00037982"/>
    </source>
</evidence>